<dbReference type="RefSeq" id="WP_010671102.1">
    <property type="nucleotide sequence ID" value="NZ_CAJOSF010000004.1"/>
</dbReference>
<evidence type="ECO:0000313" key="3">
    <source>
        <dbReference type="Proteomes" id="UP000254640"/>
    </source>
</evidence>
<dbReference type="Proteomes" id="UP000254640">
    <property type="component" value="Unassembled WGS sequence"/>
</dbReference>
<gene>
    <name evidence="1" type="ORF">GKC49_11160</name>
    <name evidence="2" type="ORF">NCTC9381_00949</name>
</gene>
<dbReference type="GeneID" id="66824674"/>
<dbReference type="KEGG" id="pagc:BEE12_03660"/>
<name>A0A349IIY5_ENTAG</name>
<accession>A0A349IIY5</accession>
<protein>
    <submittedName>
        <fullName evidence="2">Uncharacterized protein</fullName>
    </submittedName>
</protein>
<reference evidence="1 4" key="2">
    <citation type="submission" date="2019-11" db="EMBL/GenBank/DDBJ databases">
        <title>Draft Genome Sequence of Plant Growth-Promoting Rhizosphere-Associated Bacteria.</title>
        <authorList>
            <person name="Vasilyev I.Y."/>
            <person name="Radchenko V."/>
            <person name="Ilnitskaya E.V."/>
        </authorList>
    </citation>
    <scope>NUCLEOTIDE SEQUENCE [LARGE SCALE GENOMIC DNA]</scope>
    <source>
        <strain evidence="1 4">VRA_MhP_f</strain>
    </source>
</reference>
<proteinExistence type="predicted"/>
<dbReference type="Proteomes" id="UP000461948">
    <property type="component" value="Unassembled WGS sequence"/>
</dbReference>
<keyword evidence="3" id="KW-1185">Reference proteome</keyword>
<evidence type="ECO:0000313" key="4">
    <source>
        <dbReference type="Proteomes" id="UP000461948"/>
    </source>
</evidence>
<dbReference type="AlphaFoldDB" id="A0A349IIY5"/>
<evidence type="ECO:0000313" key="1">
    <source>
        <dbReference type="EMBL" id="MSE15655.1"/>
    </source>
</evidence>
<evidence type="ECO:0000313" key="2">
    <source>
        <dbReference type="EMBL" id="SUB15084.1"/>
    </source>
</evidence>
<dbReference type="EMBL" id="WKLC01000419">
    <property type="protein sequence ID" value="MSE15655.1"/>
    <property type="molecule type" value="Genomic_DNA"/>
</dbReference>
<organism evidence="2 3">
    <name type="scientific">Enterobacter agglomerans</name>
    <name type="common">Erwinia herbicola</name>
    <name type="synonym">Pantoea agglomerans</name>
    <dbReference type="NCBI Taxonomy" id="549"/>
    <lineage>
        <taxon>Bacteria</taxon>
        <taxon>Pseudomonadati</taxon>
        <taxon>Pseudomonadota</taxon>
        <taxon>Gammaproteobacteria</taxon>
        <taxon>Enterobacterales</taxon>
        <taxon>Erwiniaceae</taxon>
        <taxon>Pantoea</taxon>
        <taxon>Pantoea agglomerans group</taxon>
    </lineage>
</organism>
<reference evidence="2 3" key="1">
    <citation type="submission" date="2018-06" db="EMBL/GenBank/DDBJ databases">
        <authorList>
            <consortium name="Pathogen Informatics"/>
            <person name="Doyle S."/>
        </authorList>
    </citation>
    <scope>NUCLEOTIDE SEQUENCE [LARGE SCALE GENOMIC DNA]</scope>
    <source>
        <strain evidence="2 3">NCTC9381</strain>
    </source>
</reference>
<sequence>MGLVVDSRLIVPLLIAIDDAHRLLAYRVSCNELRKVRNVGTDTFLQRFSWQAESRQKMALKRLSDAIQQVMKNFSSADLKAITE</sequence>
<dbReference type="STRING" id="549.BEE12_03660"/>
<dbReference type="EMBL" id="UGSO01000001">
    <property type="protein sequence ID" value="SUB15084.1"/>
    <property type="molecule type" value="Genomic_DNA"/>
</dbReference>